<keyword evidence="2" id="KW-1185">Reference proteome</keyword>
<dbReference type="OrthoDB" id="2530105at2"/>
<gene>
    <name evidence="1" type="ORF">FHX81_6834</name>
</gene>
<sequence>MSSPWGALRRRVLTPNISATKLSVRGFHYKDETARELLETVGRSFLEGYGFAAESRTPVEAERKLEEMPHKFRGFAYEGAGMGFAVRDALPFGRGGRTLRFLEGKARAHDYMVIVGVGWAMARVPRSRWSRLGLDEDPLLRWLALDGYGFHQAFFHTEKYVRDQYREPAFPWPVDGHREYSPRGIDQGIGRALWFVGGADPKVVVDLIESFDEERHADLYAGSGLAATYAGGLPADELRWYADRVGPYLPNVAQGSAFAATARVDQGLVVEHTGVATRIFCDMTPDEAARLCHDTRPPAVAELPEHPGIPAFEVWRRRITAAFTTDADVTA</sequence>
<reference evidence="1 2" key="1">
    <citation type="submission" date="2019-06" db="EMBL/GenBank/DDBJ databases">
        <title>Sequencing the genomes of 1000 actinobacteria strains.</title>
        <authorList>
            <person name="Klenk H.-P."/>
        </authorList>
    </citation>
    <scope>NUCLEOTIDE SEQUENCE [LARGE SCALE GENOMIC DNA]</scope>
    <source>
        <strain evidence="1 2">DSM 45456</strain>
    </source>
</reference>
<dbReference type="EMBL" id="VFPP01000001">
    <property type="protein sequence ID" value="TQM84390.1"/>
    <property type="molecule type" value="Genomic_DNA"/>
</dbReference>
<evidence type="ECO:0000313" key="2">
    <source>
        <dbReference type="Proteomes" id="UP000316628"/>
    </source>
</evidence>
<dbReference type="Pfam" id="PF08012">
    <property type="entry name" value="DUF1702"/>
    <property type="match status" value="1"/>
</dbReference>
<proteinExistence type="predicted"/>
<dbReference type="RefSeq" id="WP_141982577.1">
    <property type="nucleotide sequence ID" value="NZ_VFPP01000001.1"/>
</dbReference>
<protein>
    <submittedName>
        <fullName evidence="1">Uncharacterized protein DUF1702</fullName>
    </submittedName>
</protein>
<dbReference type="Proteomes" id="UP000316628">
    <property type="component" value="Unassembled WGS sequence"/>
</dbReference>
<comment type="caution">
    <text evidence="1">The sequence shown here is derived from an EMBL/GenBank/DDBJ whole genome shotgun (WGS) entry which is preliminary data.</text>
</comment>
<name>A0A543JNI9_9PSEU</name>
<evidence type="ECO:0000313" key="1">
    <source>
        <dbReference type="EMBL" id="TQM84390.1"/>
    </source>
</evidence>
<accession>A0A543JNI9</accession>
<dbReference type="AlphaFoldDB" id="A0A543JNI9"/>
<dbReference type="InterPro" id="IPR012964">
    <property type="entry name" value="DUF1702"/>
</dbReference>
<organism evidence="1 2">
    <name type="scientific">Saccharothrix saharensis</name>
    <dbReference type="NCBI Taxonomy" id="571190"/>
    <lineage>
        <taxon>Bacteria</taxon>
        <taxon>Bacillati</taxon>
        <taxon>Actinomycetota</taxon>
        <taxon>Actinomycetes</taxon>
        <taxon>Pseudonocardiales</taxon>
        <taxon>Pseudonocardiaceae</taxon>
        <taxon>Saccharothrix</taxon>
    </lineage>
</organism>